<dbReference type="GO" id="GO:0003254">
    <property type="term" value="P:regulation of membrane depolarization"/>
    <property type="evidence" value="ECO:0007669"/>
    <property type="project" value="TreeGrafter"/>
</dbReference>
<dbReference type="PANTHER" id="PTHR45689:SF7">
    <property type="entry name" value="POTASSIUM_SODIUM HYPERPOLARIZATION-ACTIVATED CYCLIC NUCLEOTIDE-GATED CHANNEL 3"/>
    <property type="match status" value="1"/>
</dbReference>
<comment type="caution">
    <text evidence="2">The sequence shown here is derived from an EMBL/GenBank/DDBJ whole genome shotgun (WGS) entry which is preliminary data.</text>
</comment>
<proteinExistence type="predicted"/>
<evidence type="ECO:0000313" key="3">
    <source>
        <dbReference type="Proteomes" id="UP000287033"/>
    </source>
</evidence>
<dbReference type="EMBL" id="BEZZ01045466">
    <property type="protein sequence ID" value="GCC40670.1"/>
    <property type="molecule type" value="Genomic_DNA"/>
</dbReference>
<dbReference type="InterPro" id="IPR051413">
    <property type="entry name" value="K/Na_HCN_channel"/>
</dbReference>
<feature type="compositionally biased region" description="Pro residues" evidence="1">
    <location>
        <begin position="296"/>
        <end position="307"/>
    </location>
</feature>
<dbReference type="GO" id="GO:0035725">
    <property type="term" value="P:sodium ion transmembrane transport"/>
    <property type="evidence" value="ECO:0007669"/>
    <property type="project" value="TreeGrafter"/>
</dbReference>
<feature type="region of interest" description="Disordered" evidence="1">
    <location>
        <begin position="100"/>
        <end position="332"/>
    </location>
</feature>
<dbReference type="GO" id="GO:0098855">
    <property type="term" value="C:HCN channel complex"/>
    <property type="evidence" value="ECO:0007669"/>
    <property type="project" value="TreeGrafter"/>
</dbReference>
<keyword evidence="3" id="KW-1185">Reference proteome</keyword>
<evidence type="ECO:0000313" key="2">
    <source>
        <dbReference type="EMBL" id="GCC40670.1"/>
    </source>
</evidence>
<feature type="region of interest" description="Disordered" evidence="1">
    <location>
        <begin position="1"/>
        <end position="23"/>
    </location>
</feature>
<evidence type="ECO:0000256" key="1">
    <source>
        <dbReference type="SAM" id="MobiDB-lite"/>
    </source>
</evidence>
<dbReference type="OrthoDB" id="421226at2759"/>
<dbReference type="GO" id="GO:0030424">
    <property type="term" value="C:axon"/>
    <property type="evidence" value="ECO:0007669"/>
    <property type="project" value="TreeGrafter"/>
</dbReference>
<dbReference type="OMA" id="KPVIWAP"/>
<protein>
    <submittedName>
        <fullName evidence="2">Uncharacterized protein</fullName>
    </submittedName>
</protein>
<reference evidence="2 3" key="1">
    <citation type="journal article" date="2018" name="Nat. Ecol. Evol.">
        <title>Shark genomes provide insights into elasmobranch evolution and the origin of vertebrates.</title>
        <authorList>
            <person name="Hara Y"/>
            <person name="Yamaguchi K"/>
            <person name="Onimaru K"/>
            <person name="Kadota M"/>
            <person name="Koyanagi M"/>
            <person name="Keeley SD"/>
            <person name="Tatsumi K"/>
            <person name="Tanaka K"/>
            <person name="Motone F"/>
            <person name="Kageyama Y"/>
            <person name="Nozu R"/>
            <person name="Adachi N"/>
            <person name="Nishimura O"/>
            <person name="Nakagawa R"/>
            <person name="Tanegashima C"/>
            <person name="Kiyatake I"/>
            <person name="Matsumoto R"/>
            <person name="Murakumo K"/>
            <person name="Nishida K"/>
            <person name="Terakita A"/>
            <person name="Kuratani S"/>
            <person name="Sato K"/>
            <person name="Hyodo S Kuraku.S."/>
        </authorList>
    </citation>
    <scope>NUCLEOTIDE SEQUENCE [LARGE SCALE GENOMIC DNA]</scope>
</reference>
<name>A0A401TDC1_CHIPU</name>
<dbReference type="STRING" id="137246.A0A401TDC1"/>
<sequence length="332" mass="34125">KKNSVLLRKGKDGSNSGSLNHRDNEIIQQIVRHDRETAHSIQEQRLAAVRAERPKPVIWAPLVHAPLQTAAATTSVAIALTPRHMPTAIFLPPAASSPLGLGPESGLTRQQQLRASHLQGMASPPSSTTSSAAHTPGAGSPLVPQPTPGQGAPPLTGPQAPGGTRPQVGEQAGARSLGLRTVPRSVSAFQRGVAGNRRGSSPAGSPLSGKTFHYSPPEVTGSRASLPGHQALPGGPHPPRSGQSVPLGRLTQDARLLSASQPVLPARPGPAPARSSRDSAAAGPRLSSSSLSAGPLLPPLRPLPKDPSPGRRSSVTSSSAPDSERPRLPSNM</sequence>
<feature type="non-terminal residue" evidence="2">
    <location>
        <position position="1"/>
    </location>
</feature>
<feature type="compositionally biased region" description="Low complexity" evidence="1">
    <location>
        <begin position="272"/>
        <end position="295"/>
    </location>
</feature>
<feature type="compositionally biased region" description="Low complexity" evidence="1">
    <location>
        <begin position="310"/>
        <end position="321"/>
    </location>
</feature>
<gene>
    <name evidence="2" type="ORF">chiPu_0024743</name>
</gene>
<feature type="compositionally biased region" description="Low complexity" evidence="1">
    <location>
        <begin position="122"/>
        <end position="141"/>
    </location>
</feature>
<accession>A0A401TDC1</accession>
<dbReference type="Proteomes" id="UP000287033">
    <property type="component" value="Unassembled WGS sequence"/>
</dbReference>
<feature type="compositionally biased region" description="Basic and acidic residues" evidence="1">
    <location>
        <begin position="322"/>
        <end position="332"/>
    </location>
</feature>
<organism evidence="2 3">
    <name type="scientific">Chiloscyllium punctatum</name>
    <name type="common">Brownbanded bambooshark</name>
    <name type="synonym">Hemiscyllium punctatum</name>
    <dbReference type="NCBI Taxonomy" id="137246"/>
    <lineage>
        <taxon>Eukaryota</taxon>
        <taxon>Metazoa</taxon>
        <taxon>Chordata</taxon>
        <taxon>Craniata</taxon>
        <taxon>Vertebrata</taxon>
        <taxon>Chondrichthyes</taxon>
        <taxon>Elasmobranchii</taxon>
        <taxon>Galeomorphii</taxon>
        <taxon>Galeoidea</taxon>
        <taxon>Orectolobiformes</taxon>
        <taxon>Hemiscylliidae</taxon>
        <taxon>Chiloscyllium</taxon>
    </lineage>
</organism>
<dbReference type="GO" id="GO:0030425">
    <property type="term" value="C:dendrite"/>
    <property type="evidence" value="ECO:0007669"/>
    <property type="project" value="TreeGrafter"/>
</dbReference>
<dbReference type="AlphaFoldDB" id="A0A401TDC1"/>
<dbReference type="PANTHER" id="PTHR45689">
    <property type="entry name" value="I[[H]] CHANNEL, ISOFORM E"/>
    <property type="match status" value="1"/>
</dbReference>
<dbReference type="GO" id="GO:0005249">
    <property type="term" value="F:voltage-gated potassium channel activity"/>
    <property type="evidence" value="ECO:0007669"/>
    <property type="project" value="TreeGrafter"/>
</dbReference>